<dbReference type="Gene3D" id="1.25.10.10">
    <property type="entry name" value="Leucine-rich Repeat Variant"/>
    <property type="match status" value="1"/>
</dbReference>
<feature type="compositionally biased region" description="Basic residues" evidence="2">
    <location>
        <begin position="1"/>
        <end position="11"/>
    </location>
</feature>
<evidence type="ECO:0000313" key="4">
    <source>
        <dbReference type="Proteomes" id="UP000316079"/>
    </source>
</evidence>
<keyword evidence="4" id="KW-1185">Reference proteome</keyword>
<dbReference type="AlphaFoldDB" id="A0A553NIA0"/>
<protein>
    <recommendedName>
        <fullName evidence="5">Condensin complex subunit 1 C-terminal domain-containing protein</fullName>
    </recommendedName>
</protein>
<dbReference type="Proteomes" id="UP000316079">
    <property type="component" value="Unassembled WGS sequence"/>
</dbReference>
<organism evidence="3 4">
    <name type="scientific">Danionella cerebrum</name>
    <dbReference type="NCBI Taxonomy" id="2873325"/>
    <lineage>
        <taxon>Eukaryota</taxon>
        <taxon>Metazoa</taxon>
        <taxon>Chordata</taxon>
        <taxon>Craniata</taxon>
        <taxon>Vertebrata</taxon>
        <taxon>Euteleostomi</taxon>
        <taxon>Actinopterygii</taxon>
        <taxon>Neopterygii</taxon>
        <taxon>Teleostei</taxon>
        <taxon>Ostariophysi</taxon>
        <taxon>Cypriniformes</taxon>
        <taxon>Danionidae</taxon>
        <taxon>Danioninae</taxon>
        <taxon>Danionella</taxon>
    </lineage>
</organism>
<dbReference type="InterPro" id="IPR052616">
    <property type="entry name" value="SYO1-like"/>
</dbReference>
<dbReference type="GO" id="GO:0051082">
    <property type="term" value="F:unfolded protein binding"/>
    <property type="evidence" value="ECO:0007669"/>
    <property type="project" value="TreeGrafter"/>
</dbReference>
<dbReference type="STRING" id="623744.A0A553NIA0"/>
<dbReference type="GO" id="GO:0006606">
    <property type="term" value="P:protein import into nucleus"/>
    <property type="evidence" value="ECO:0007669"/>
    <property type="project" value="TreeGrafter"/>
</dbReference>
<feature type="compositionally biased region" description="Acidic residues" evidence="2">
    <location>
        <begin position="29"/>
        <end position="39"/>
    </location>
</feature>
<dbReference type="GO" id="GO:0042273">
    <property type="term" value="P:ribosomal large subunit biogenesis"/>
    <property type="evidence" value="ECO:0007669"/>
    <property type="project" value="TreeGrafter"/>
</dbReference>
<dbReference type="EMBL" id="SRMA01026945">
    <property type="protein sequence ID" value="TRY65130.1"/>
    <property type="molecule type" value="Genomic_DNA"/>
</dbReference>
<comment type="similarity">
    <text evidence="1">Belongs to the nuclear import and ribosome assembly adapter family.</text>
</comment>
<comment type="caution">
    <text evidence="3">The sequence shown here is derived from an EMBL/GenBank/DDBJ whole genome shotgun (WGS) entry which is preliminary data.</text>
</comment>
<evidence type="ECO:0000256" key="2">
    <source>
        <dbReference type="SAM" id="MobiDB-lite"/>
    </source>
</evidence>
<dbReference type="SUPFAM" id="SSF48371">
    <property type="entry name" value="ARM repeat"/>
    <property type="match status" value="1"/>
</dbReference>
<name>A0A553NIA0_9TELE</name>
<dbReference type="InterPro" id="IPR016024">
    <property type="entry name" value="ARM-type_fold"/>
</dbReference>
<sequence length="169" mass="18295">MGKTKNNKFKRPQFSPDGLAATAVKNNSEDEAEDEEDSSATELLDKLLSPSADVREYACANISRVVQQTQSIPGFLRRDVVKKLGPLLLDRSLAVRETAAGALRNLSACGGAEVCEDMVRQDALTPLSALLREQCCADFDGVASSAKNGQKRVAEDVAVEAVNLLWNLW</sequence>
<gene>
    <name evidence="3" type="ORF">DNTS_022285</name>
</gene>
<evidence type="ECO:0008006" key="5">
    <source>
        <dbReference type="Google" id="ProtNLM"/>
    </source>
</evidence>
<dbReference type="OrthoDB" id="288703at2759"/>
<evidence type="ECO:0000313" key="3">
    <source>
        <dbReference type="EMBL" id="TRY65130.1"/>
    </source>
</evidence>
<dbReference type="PANTHER" id="PTHR13347">
    <property type="entry name" value="HEAT REPEAT-CONTAINING PROTEIN 3"/>
    <property type="match status" value="1"/>
</dbReference>
<dbReference type="PANTHER" id="PTHR13347:SF1">
    <property type="entry name" value="HEAT REPEAT-CONTAINING PROTEIN 3"/>
    <property type="match status" value="1"/>
</dbReference>
<reference evidence="3 4" key="1">
    <citation type="journal article" date="2019" name="Sci. Data">
        <title>Hybrid genome assembly and annotation of Danionella translucida.</title>
        <authorList>
            <person name="Kadobianskyi M."/>
            <person name="Schulze L."/>
            <person name="Schuelke M."/>
            <person name="Judkewitz B."/>
        </authorList>
    </citation>
    <scope>NUCLEOTIDE SEQUENCE [LARGE SCALE GENOMIC DNA]</scope>
    <source>
        <strain evidence="3 4">Bolton</strain>
    </source>
</reference>
<proteinExistence type="inferred from homology"/>
<evidence type="ECO:0000256" key="1">
    <source>
        <dbReference type="ARBA" id="ARBA00049983"/>
    </source>
</evidence>
<accession>A0A553NIA0</accession>
<feature type="region of interest" description="Disordered" evidence="2">
    <location>
        <begin position="1"/>
        <end position="42"/>
    </location>
</feature>
<dbReference type="InterPro" id="IPR011989">
    <property type="entry name" value="ARM-like"/>
</dbReference>